<dbReference type="Proteomes" id="UP000283895">
    <property type="component" value="Unassembled WGS sequence"/>
</dbReference>
<sequence>MGLSSPLGGLGASVTLMAFIWLYNHLDGGGADPWQRNARTRRAWHALAGVLSQYSLAPTSRMLWSRHYPCDFPGIR</sequence>
<protein>
    <submittedName>
        <fullName evidence="1">Uncharacterized protein</fullName>
    </submittedName>
</protein>
<dbReference type="EMBL" id="LKEA01000018">
    <property type="protein sequence ID" value="ROW01915.1"/>
    <property type="molecule type" value="Genomic_DNA"/>
</dbReference>
<accession>A0A423WF79</accession>
<evidence type="ECO:0000313" key="1">
    <source>
        <dbReference type="EMBL" id="ROW01915.1"/>
    </source>
</evidence>
<reference evidence="1 2" key="1">
    <citation type="submission" date="2015-09" db="EMBL/GenBank/DDBJ databases">
        <title>Host preference determinants of Valsa canker pathogens revealed by comparative genomics.</title>
        <authorList>
            <person name="Yin Z."/>
            <person name="Huang L."/>
        </authorList>
    </citation>
    <scope>NUCLEOTIDE SEQUENCE [LARGE SCALE GENOMIC DNA]</scope>
    <source>
        <strain evidence="1 2">03-1</strain>
    </source>
</reference>
<gene>
    <name evidence="1" type="ORF">VMCG_05517</name>
</gene>
<name>A0A423WF79_9PEZI</name>
<comment type="caution">
    <text evidence="1">The sequence shown here is derived from an EMBL/GenBank/DDBJ whole genome shotgun (WGS) entry which is preliminary data.</text>
</comment>
<dbReference type="AlphaFoldDB" id="A0A423WF79"/>
<keyword evidence="2" id="KW-1185">Reference proteome</keyword>
<proteinExistence type="predicted"/>
<organism evidence="1 2">
    <name type="scientific">Cytospora schulzeri</name>
    <dbReference type="NCBI Taxonomy" id="448051"/>
    <lineage>
        <taxon>Eukaryota</taxon>
        <taxon>Fungi</taxon>
        <taxon>Dikarya</taxon>
        <taxon>Ascomycota</taxon>
        <taxon>Pezizomycotina</taxon>
        <taxon>Sordariomycetes</taxon>
        <taxon>Sordariomycetidae</taxon>
        <taxon>Diaporthales</taxon>
        <taxon>Cytosporaceae</taxon>
        <taxon>Cytospora</taxon>
    </lineage>
</organism>
<evidence type="ECO:0000313" key="2">
    <source>
        <dbReference type="Proteomes" id="UP000283895"/>
    </source>
</evidence>